<name>A0A0H2S8V1_9AGAM</name>
<feature type="compositionally biased region" description="Polar residues" evidence="1">
    <location>
        <begin position="7"/>
        <end position="18"/>
    </location>
</feature>
<proteinExistence type="predicted"/>
<evidence type="ECO:0000256" key="1">
    <source>
        <dbReference type="SAM" id="MobiDB-lite"/>
    </source>
</evidence>
<organism evidence="2 3">
    <name type="scientific">Schizopora paradoxa</name>
    <dbReference type="NCBI Taxonomy" id="27342"/>
    <lineage>
        <taxon>Eukaryota</taxon>
        <taxon>Fungi</taxon>
        <taxon>Dikarya</taxon>
        <taxon>Basidiomycota</taxon>
        <taxon>Agaricomycotina</taxon>
        <taxon>Agaricomycetes</taxon>
        <taxon>Hymenochaetales</taxon>
        <taxon>Schizoporaceae</taxon>
        <taxon>Schizopora</taxon>
    </lineage>
</organism>
<evidence type="ECO:0000313" key="3">
    <source>
        <dbReference type="Proteomes" id="UP000053477"/>
    </source>
</evidence>
<dbReference type="AlphaFoldDB" id="A0A0H2S8V1"/>
<feature type="region of interest" description="Disordered" evidence="1">
    <location>
        <begin position="1"/>
        <end position="26"/>
    </location>
</feature>
<keyword evidence="3" id="KW-1185">Reference proteome</keyword>
<evidence type="ECO:0000313" key="2">
    <source>
        <dbReference type="EMBL" id="KLO20662.1"/>
    </source>
</evidence>
<dbReference type="EMBL" id="KQ085882">
    <property type="protein sequence ID" value="KLO20662.1"/>
    <property type="molecule type" value="Genomic_DNA"/>
</dbReference>
<gene>
    <name evidence="2" type="ORF">SCHPADRAFT_16277</name>
</gene>
<dbReference type="InParanoid" id="A0A0H2S8V1"/>
<reference evidence="2 3" key="1">
    <citation type="submission" date="2015-04" db="EMBL/GenBank/DDBJ databases">
        <title>Complete genome sequence of Schizopora paradoxa KUC8140, a cosmopolitan wood degrader in East Asia.</title>
        <authorList>
            <consortium name="DOE Joint Genome Institute"/>
            <person name="Min B."/>
            <person name="Park H."/>
            <person name="Jang Y."/>
            <person name="Kim J.-J."/>
            <person name="Kim K.H."/>
            <person name="Pangilinan J."/>
            <person name="Lipzen A."/>
            <person name="Riley R."/>
            <person name="Grigoriev I.V."/>
            <person name="Spatafora J.W."/>
            <person name="Choi I.-G."/>
        </authorList>
    </citation>
    <scope>NUCLEOTIDE SEQUENCE [LARGE SCALE GENOMIC DNA]</scope>
    <source>
        <strain evidence="2 3">KUC8140</strain>
    </source>
</reference>
<dbReference type="Proteomes" id="UP000053477">
    <property type="component" value="Unassembled WGS sequence"/>
</dbReference>
<accession>A0A0H2S8V1</accession>
<protein>
    <submittedName>
        <fullName evidence="2">Uncharacterized protein</fullName>
    </submittedName>
</protein>
<sequence>MAIFSAKTGTSPDETTGVDNPVLNGSVHEPVSSFLPTQNSDFVARVARPKFQLRLERSKIEKKSERIFQRFKE</sequence>